<comment type="caution">
    <text evidence="9">The sequence shown here is derived from an EMBL/GenBank/DDBJ whole genome shotgun (WGS) entry which is preliminary data.</text>
</comment>
<reference evidence="10" key="1">
    <citation type="journal article" date="2019" name="Int. J. Syst. Evol. Microbiol.">
        <title>The Global Catalogue of Microorganisms (GCM) 10K type strain sequencing project: providing services to taxonomists for standard genome sequencing and annotation.</title>
        <authorList>
            <consortium name="The Broad Institute Genomics Platform"/>
            <consortium name="The Broad Institute Genome Sequencing Center for Infectious Disease"/>
            <person name="Wu L."/>
            <person name="Ma J."/>
        </authorList>
    </citation>
    <scope>NUCLEOTIDE SEQUENCE [LARGE SCALE GENOMIC DNA]</scope>
    <source>
        <strain evidence="10">CECT 7477</strain>
    </source>
</reference>
<dbReference type="InterPro" id="IPR011990">
    <property type="entry name" value="TPR-like_helical_dom_sf"/>
</dbReference>
<evidence type="ECO:0000256" key="1">
    <source>
        <dbReference type="ARBA" id="ARBA00004442"/>
    </source>
</evidence>
<feature type="domain" description="SusD-like N-terminal" evidence="8">
    <location>
        <begin position="95"/>
        <end position="223"/>
    </location>
</feature>
<sequence>MKNRYKIFVCLLLLVGFSCDTDRVDSPPLGATEASYFSNVIEFRNVMIGAYAKLYDYYFYNVPGTNWPNSLWLLPGDDITETNATRTAEELFDGSMNSSNTRLEWMFDNIYEMIQKTSVILDKVNTVDFSNYEGSDEIAFMEGEAFFLRAYSYYNLFNIFGNVPLVTERLGANNTNTPKSDKLEVLDQVIMDAQTAIGILPESWDSGNRGRATKNSARGLLAKALVFRGNYTDNTADYTQAISVFNTITATLNTRYLDNFDAQFENNQESLFEVQAAAPTAINNIFLYNDGAWRGVEDMSVFRGMMTPTGKGQVSNLANTRFLITNKLLNAFGSDPRISYFLRPDDNEEGRIFQKYTADELDERLPPFQSSINNERVLRYGDLVLMIAEAELKSGNPSAAIAHVNQIRTRARDWGLTSGAGDGISPANYNTGETNNATIMQWIMDERYIELAGEGQRWWDLKRWHEAGDLDLTGWTGSDEHFSTNLASSSQFDVNKHLLFPLPQTEIDRNEGILENNPGY</sequence>
<feature type="domain" description="RagB/SusD" evidence="7">
    <location>
        <begin position="347"/>
        <end position="520"/>
    </location>
</feature>
<dbReference type="Proteomes" id="UP001595814">
    <property type="component" value="Unassembled WGS sequence"/>
</dbReference>
<proteinExistence type="inferred from homology"/>
<gene>
    <name evidence="9" type="ORF">ACFOUT_03470</name>
</gene>
<evidence type="ECO:0000256" key="5">
    <source>
        <dbReference type="ARBA" id="ARBA00023237"/>
    </source>
</evidence>
<evidence type="ECO:0000313" key="10">
    <source>
        <dbReference type="Proteomes" id="UP001595814"/>
    </source>
</evidence>
<evidence type="ECO:0000259" key="7">
    <source>
        <dbReference type="Pfam" id="PF07980"/>
    </source>
</evidence>
<feature type="chain" id="PRO_5045062265" evidence="6">
    <location>
        <begin position="22"/>
        <end position="520"/>
    </location>
</feature>
<evidence type="ECO:0000256" key="3">
    <source>
        <dbReference type="ARBA" id="ARBA00022729"/>
    </source>
</evidence>
<name>A0ABV8JK59_9FLAO</name>
<keyword evidence="5" id="KW-0998">Cell outer membrane</keyword>
<comment type="similarity">
    <text evidence="2">Belongs to the SusD family.</text>
</comment>
<evidence type="ECO:0000256" key="4">
    <source>
        <dbReference type="ARBA" id="ARBA00023136"/>
    </source>
</evidence>
<dbReference type="InterPro" id="IPR033985">
    <property type="entry name" value="SusD-like_N"/>
</dbReference>
<evidence type="ECO:0000259" key="8">
    <source>
        <dbReference type="Pfam" id="PF14322"/>
    </source>
</evidence>
<dbReference type="EMBL" id="JBHSAW010000003">
    <property type="protein sequence ID" value="MFC4094917.1"/>
    <property type="molecule type" value="Genomic_DNA"/>
</dbReference>
<evidence type="ECO:0000256" key="2">
    <source>
        <dbReference type="ARBA" id="ARBA00006275"/>
    </source>
</evidence>
<keyword evidence="4" id="KW-0472">Membrane</keyword>
<evidence type="ECO:0000313" key="9">
    <source>
        <dbReference type="EMBL" id="MFC4094917.1"/>
    </source>
</evidence>
<evidence type="ECO:0000256" key="6">
    <source>
        <dbReference type="SAM" id="SignalP"/>
    </source>
</evidence>
<dbReference type="Pfam" id="PF14322">
    <property type="entry name" value="SusD-like_3"/>
    <property type="match status" value="1"/>
</dbReference>
<comment type="subcellular location">
    <subcellularLocation>
        <location evidence="1">Cell outer membrane</location>
    </subcellularLocation>
</comment>
<dbReference type="Gene3D" id="1.25.40.390">
    <property type="match status" value="1"/>
</dbReference>
<dbReference type="SUPFAM" id="SSF48452">
    <property type="entry name" value="TPR-like"/>
    <property type="match status" value="1"/>
</dbReference>
<dbReference type="InterPro" id="IPR012944">
    <property type="entry name" value="SusD_RagB_dom"/>
</dbReference>
<feature type="signal peptide" evidence="6">
    <location>
        <begin position="1"/>
        <end position="21"/>
    </location>
</feature>
<keyword evidence="3 6" id="KW-0732">Signal</keyword>
<keyword evidence="10" id="KW-1185">Reference proteome</keyword>
<organism evidence="9 10">
    <name type="scientific">Euzebyella saccharophila</name>
    <dbReference type="NCBI Taxonomy" id="679664"/>
    <lineage>
        <taxon>Bacteria</taxon>
        <taxon>Pseudomonadati</taxon>
        <taxon>Bacteroidota</taxon>
        <taxon>Flavobacteriia</taxon>
        <taxon>Flavobacteriales</taxon>
        <taxon>Flavobacteriaceae</taxon>
        <taxon>Euzebyella</taxon>
    </lineage>
</organism>
<dbReference type="Pfam" id="PF07980">
    <property type="entry name" value="SusD_RagB"/>
    <property type="match status" value="1"/>
</dbReference>
<dbReference type="RefSeq" id="WP_192462170.1">
    <property type="nucleotide sequence ID" value="NZ_JACYFJ010000003.1"/>
</dbReference>
<accession>A0ABV8JK59</accession>
<protein>
    <submittedName>
        <fullName evidence="9">RagB/SusD family nutrient uptake outer membrane protein</fullName>
    </submittedName>
</protein>
<dbReference type="PROSITE" id="PS51257">
    <property type="entry name" value="PROKAR_LIPOPROTEIN"/>
    <property type="match status" value="1"/>
</dbReference>